<dbReference type="EMBL" id="NHTK01006019">
    <property type="protein sequence ID" value="PPQ67845.1"/>
    <property type="molecule type" value="Genomic_DNA"/>
</dbReference>
<dbReference type="OrthoDB" id="3071324at2759"/>
<reference evidence="1 2" key="1">
    <citation type="journal article" date="2018" name="Evol. Lett.">
        <title>Horizontal gene cluster transfer increased hallucinogenic mushroom diversity.</title>
        <authorList>
            <person name="Reynolds H.T."/>
            <person name="Vijayakumar V."/>
            <person name="Gluck-Thaler E."/>
            <person name="Korotkin H.B."/>
            <person name="Matheny P.B."/>
            <person name="Slot J.C."/>
        </authorList>
    </citation>
    <scope>NUCLEOTIDE SEQUENCE [LARGE SCALE GENOMIC DNA]</scope>
    <source>
        <strain evidence="1 2">2629</strain>
    </source>
</reference>
<name>A0A409VNJ1_9AGAR</name>
<dbReference type="AlphaFoldDB" id="A0A409VNJ1"/>
<gene>
    <name evidence="1" type="ORF">CVT24_003152</name>
</gene>
<accession>A0A409VNJ1</accession>
<comment type="caution">
    <text evidence="1">The sequence shown here is derived from an EMBL/GenBank/DDBJ whole genome shotgun (WGS) entry which is preliminary data.</text>
</comment>
<sequence>MNSLPRELILEIALLVGLDDGSLDATHFAHSSKRLYEILNPEIHIRRKLRFIQLVNLPSPFHVTLCTENFADIYGVHFEPLDDSVELESWFESLSMTVGLGNISDQDVQAVLTFLVRCKGLGYIDLTISRLDTTSCTRDLSQPCKGRTCGFKAAKAIIQACTEVKDVELSIKLGQAVEKDEEQGPFEFHPTPIIPILAVIPATPLTSPKSPKRLSLQVQSLLDPSIMTHVPMKRPLSTPNPPSPSLQEAPANGYRSFTLYQHPDVRVRTTSTMSQMPLEAAIRAKYRHAPYPRHCCPALKCFSLTNPRFFQASIYDLTLDVLTSSTLTCLTLDQMPFNLLLWSQIFAAITLPSLLELHLGKVEVAWPDLEAFFQRHESIKILDLRGNILVGRAALPASKDSTTNADVVKPLFPRVEVLRASTEYLAPFLQDPFHLPFLRQLEIWPTASSYPGDPYSLKVYDAVASRNQADSFYFSVIKVINLGYIRDSNFLEWAFQPYLNKPKAKGEGKRSLPVLKGVENVVYCGPPTFTKEVVDAVCAWLMDDGITPARTLSTHSRQELIIRLLGRVCPQLTTGDSNGRVAES</sequence>
<proteinExistence type="predicted"/>
<dbReference type="SUPFAM" id="SSF52047">
    <property type="entry name" value="RNI-like"/>
    <property type="match status" value="1"/>
</dbReference>
<organism evidence="1 2">
    <name type="scientific">Panaeolus cyanescens</name>
    <dbReference type="NCBI Taxonomy" id="181874"/>
    <lineage>
        <taxon>Eukaryota</taxon>
        <taxon>Fungi</taxon>
        <taxon>Dikarya</taxon>
        <taxon>Basidiomycota</taxon>
        <taxon>Agaricomycotina</taxon>
        <taxon>Agaricomycetes</taxon>
        <taxon>Agaricomycetidae</taxon>
        <taxon>Agaricales</taxon>
        <taxon>Agaricineae</taxon>
        <taxon>Galeropsidaceae</taxon>
        <taxon>Panaeolus</taxon>
    </lineage>
</organism>
<dbReference type="Proteomes" id="UP000284842">
    <property type="component" value="Unassembled WGS sequence"/>
</dbReference>
<evidence type="ECO:0000313" key="2">
    <source>
        <dbReference type="Proteomes" id="UP000284842"/>
    </source>
</evidence>
<evidence type="ECO:0000313" key="1">
    <source>
        <dbReference type="EMBL" id="PPQ67845.1"/>
    </source>
</evidence>
<protein>
    <submittedName>
        <fullName evidence="1">Uncharacterized protein</fullName>
    </submittedName>
</protein>
<dbReference type="InParanoid" id="A0A409VNJ1"/>
<keyword evidence="2" id="KW-1185">Reference proteome</keyword>